<keyword evidence="4" id="KW-0808">Transferase</keyword>
<dbReference type="RefSeq" id="XP_010252801.1">
    <property type="nucleotide sequence ID" value="XM_010254499.2"/>
</dbReference>
<dbReference type="CDD" id="cd05574">
    <property type="entry name" value="STKc_phototropin_like"/>
    <property type="match status" value="1"/>
</dbReference>
<dbReference type="GO" id="GO:0005737">
    <property type="term" value="C:cytoplasm"/>
    <property type="evidence" value="ECO:0000318"/>
    <property type="project" value="GO_Central"/>
</dbReference>
<dbReference type="OrthoDB" id="432483at2759"/>
<dbReference type="Gene3D" id="3.30.200.20">
    <property type="entry name" value="Phosphorylase Kinase, domain 1"/>
    <property type="match status" value="1"/>
</dbReference>
<feature type="compositionally biased region" description="Low complexity" evidence="10">
    <location>
        <begin position="171"/>
        <end position="190"/>
    </location>
</feature>
<evidence type="ECO:0000256" key="6">
    <source>
        <dbReference type="ARBA" id="ARBA00022777"/>
    </source>
</evidence>
<dbReference type="SMART" id="SM00220">
    <property type="entry name" value="S_TKc"/>
    <property type="match status" value="1"/>
</dbReference>
<dbReference type="OMA" id="DRPDHTE"/>
<comment type="catalytic activity">
    <reaction evidence="9">
        <text>L-seryl-[protein] + ATP = O-phospho-L-seryl-[protein] + ADP + H(+)</text>
        <dbReference type="Rhea" id="RHEA:17989"/>
        <dbReference type="Rhea" id="RHEA-COMP:9863"/>
        <dbReference type="Rhea" id="RHEA-COMP:11604"/>
        <dbReference type="ChEBI" id="CHEBI:15378"/>
        <dbReference type="ChEBI" id="CHEBI:29999"/>
        <dbReference type="ChEBI" id="CHEBI:30616"/>
        <dbReference type="ChEBI" id="CHEBI:83421"/>
        <dbReference type="ChEBI" id="CHEBI:456216"/>
        <dbReference type="EC" id="2.7.11.1"/>
    </reaction>
</comment>
<dbReference type="GeneID" id="104594275"/>
<feature type="region of interest" description="Disordered" evidence="10">
    <location>
        <begin position="167"/>
        <end position="190"/>
    </location>
</feature>
<evidence type="ECO:0000256" key="2">
    <source>
        <dbReference type="ARBA" id="ARBA00012513"/>
    </source>
</evidence>
<evidence type="ECO:0000313" key="14">
    <source>
        <dbReference type="RefSeq" id="XP_010252802.1"/>
    </source>
</evidence>
<dbReference type="RefSeq" id="XP_010252802.1">
    <property type="nucleotide sequence ID" value="XM_010254500.2"/>
</dbReference>
<dbReference type="PROSITE" id="PS50011">
    <property type="entry name" value="PROTEIN_KINASE_DOM"/>
    <property type="match status" value="1"/>
</dbReference>
<feature type="compositionally biased region" description="Low complexity" evidence="10">
    <location>
        <begin position="129"/>
        <end position="140"/>
    </location>
</feature>
<gene>
    <name evidence="13 14" type="primary">LOC104594275</name>
</gene>
<accession>A0A1U7ZIB7</accession>
<evidence type="ECO:0000313" key="13">
    <source>
        <dbReference type="RefSeq" id="XP_010252801.1"/>
    </source>
</evidence>
<dbReference type="InterPro" id="IPR000719">
    <property type="entry name" value="Prot_kinase_dom"/>
</dbReference>
<dbReference type="InterPro" id="IPR011009">
    <property type="entry name" value="Kinase-like_dom_sf"/>
</dbReference>
<dbReference type="InterPro" id="IPR008271">
    <property type="entry name" value="Ser/Thr_kinase_AS"/>
</dbReference>
<feature type="region of interest" description="Disordered" evidence="10">
    <location>
        <begin position="1"/>
        <end position="149"/>
    </location>
</feature>
<sequence length="608" mass="66991">MASKASSRGSSEQLKGATNQTEANSRRPSPLQISKTSKSELLTPQKLPRSVQLSSSKQANLEASEDQRSPDPHQKGSGDLLLNKNDSNCSLGVPKEPSNKVDPAVNDIRDSLEDIEDQEKKKSEHGSVKDSSASAKVSDGTSSLTKTSGSAKISDRVDFVESGKSSMCRGSTSSDVSDESSCSSITSSISKPHKANDSRWEAIQAVRARDGVLGLSHFRLLKRLGCGDIGSVYLSELTGTKCYFAMKVMDKGSLASRKKLLRAQTEREILQCLDHPFLPTLYTHFETDKFSCLVMEFCPGGDLHTLRQRQPGKHFSEQAVKFYVAEVLLALEYLHMLGIVYRDLKPENVLVREDGHIMLSDFDLSLRCAVSPTLVRSSSLESEPFRKNPMYCVQPACIEPSCIQPSCVVPTTCFSPRLFSSKSKKERKPKNEIGNQVSPLPELIAEPTGARSMSFVGTHEYLAPEIIKGEGHGSAVDWWTFGIFLYELLFGKTPFKGSGNRATLFNVVGQPLRFPESPVVSFQARDLIRGLLVKEPQHRLAYKRGATEIKQHPFFEGVNWALIRCASPPEIPKPVEIERISAPTASTSEKAATVNEKSSGNYLEFDFF</sequence>
<keyword evidence="5" id="KW-0547">Nucleotide-binding</keyword>
<evidence type="ECO:0000313" key="12">
    <source>
        <dbReference type="Proteomes" id="UP000189703"/>
    </source>
</evidence>
<feature type="compositionally biased region" description="Basic and acidic residues" evidence="10">
    <location>
        <begin position="107"/>
        <end position="128"/>
    </location>
</feature>
<name>A0A1U7ZIB7_NELNU</name>
<evidence type="ECO:0000256" key="9">
    <source>
        <dbReference type="ARBA" id="ARBA00048679"/>
    </source>
</evidence>
<feature type="compositionally biased region" description="Polar residues" evidence="10">
    <location>
        <begin position="1"/>
        <end position="42"/>
    </location>
</feature>
<feature type="compositionally biased region" description="Polar residues" evidence="10">
    <location>
        <begin position="51"/>
        <end position="61"/>
    </location>
</feature>
<dbReference type="PANTHER" id="PTHR45637">
    <property type="entry name" value="FLIPPASE KINASE 1-RELATED"/>
    <property type="match status" value="1"/>
</dbReference>
<keyword evidence="3" id="KW-0723">Serine/threonine-protein kinase</keyword>
<dbReference type="SUPFAM" id="SSF56112">
    <property type="entry name" value="Protein kinase-like (PK-like)"/>
    <property type="match status" value="1"/>
</dbReference>
<protein>
    <recommendedName>
        <fullName evidence="2">non-specific serine/threonine protein kinase</fullName>
        <ecNumber evidence="2">2.7.11.1</ecNumber>
    </recommendedName>
</protein>
<evidence type="ECO:0000259" key="11">
    <source>
        <dbReference type="PROSITE" id="PS50011"/>
    </source>
</evidence>
<proteinExistence type="inferred from homology"/>
<dbReference type="Gene3D" id="1.10.510.10">
    <property type="entry name" value="Transferase(Phosphotransferase) domain 1"/>
    <property type="match status" value="2"/>
</dbReference>
<dbReference type="AlphaFoldDB" id="A0A1U7ZIB7"/>
<dbReference type="GO" id="GO:0005524">
    <property type="term" value="F:ATP binding"/>
    <property type="evidence" value="ECO:0007669"/>
    <property type="project" value="UniProtKB-KW"/>
</dbReference>
<dbReference type="GO" id="GO:0005886">
    <property type="term" value="C:plasma membrane"/>
    <property type="evidence" value="ECO:0000318"/>
    <property type="project" value="GO_Central"/>
</dbReference>
<evidence type="ECO:0000256" key="3">
    <source>
        <dbReference type="ARBA" id="ARBA00022527"/>
    </source>
</evidence>
<dbReference type="EC" id="2.7.11.1" evidence="2"/>
<dbReference type="PROSITE" id="PS00108">
    <property type="entry name" value="PROTEIN_KINASE_ST"/>
    <property type="match status" value="1"/>
</dbReference>
<dbReference type="Pfam" id="PF00069">
    <property type="entry name" value="Pkinase"/>
    <property type="match status" value="2"/>
</dbReference>
<evidence type="ECO:0000256" key="10">
    <source>
        <dbReference type="SAM" id="MobiDB-lite"/>
    </source>
</evidence>
<comment type="catalytic activity">
    <reaction evidence="8">
        <text>L-threonyl-[protein] + ATP = O-phospho-L-threonyl-[protein] + ADP + H(+)</text>
        <dbReference type="Rhea" id="RHEA:46608"/>
        <dbReference type="Rhea" id="RHEA-COMP:11060"/>
        <dbReference type="Rhea" id="RHEA-COMP:11605"/>
        <dbReference type="ChEBI" id="CHEBI:15378"/>
        <dbReference type="ChEBI" id="CHEBI:30013"/>
        <dbReference type="ChEBI" id="CHEBI:30616"/>
        <dbReference type="ChEBI" id="CHEBI:61977"/>
        <dbReference type="ChEBI" id="CHEBI:456216"/>
        <dbReference type="EC" id="2.7.11.1"/>
    </reaction>
</comment>
<evidence type="ECO:0000256" key="7">
    <source>
        <dbReference type="ARBA" id="ARBA00022840"/>
    </source>
</evidence>
<dbReference type="FunFam" id="1.10.510.10:FF:000295">
    <property type="entry name" value="Serine/threonine-protein kinase AGC1-7"/>
    <property type="match status" value="1"/>
</dbReference>
<evidence type="ECO:0000256" key="5">
    <source>
        <dbReference type="ARBA" id="ARBA00022741"/>
    </source>
</evidence>
<dbReference type="GO" id="GO:0005634">
    <property type="term" value="C:nucleus"/>
    <property type="evidence" value="ECO:0000318"/>
    <property type="project" value="GO_Central"/>
</dbReference>
<dbReference type="KEGG" id="nnu:104594275"/>
<keyword evidence="6" id="KW-0418">Kinase</keyword>
<evidence type="ECO:0000256" key="8">
    <source>
        <dbReference type="ARBA" id="ARBA00047899"/>
    </source>
</evidence>
<dbReference type="FunFam" id="3.30.200.20:FF:000032">
    <property type="entry name" value="Serine/threonine-protein kinase D6PK-like"/>
    <property type="match status" value="1"/>
</dbReference>
<dbReference type="FunFam" id="1.10.510.10:FF:000028">
    <property type="entry name" value="serine/threonine-protein kinase D6PK-like"/>
    <property type="match status" value="1"/>
</dbReference>
<feature type="compositionally biased region" description="Basic and acidic residues" evidence="10">
    <location>
        <begin position="65"/>
        <end position="76"/>
    </location>
</feature>
<dbReference type="GO" id="GO:0004674">
    <property type="term" value="F:protein serine/threonine kinase activity"/>
    <property type="evidence" value="ECO:0000318"/>
    <property type="project" value="GO_Central"/>
</dbReference>
<evidence type="ECO:0000256" key="1">
    <source>
        <dbReference type="ARBA" id="ARBA00009903"/>
    </source>
</evidence>
<dbReference type="Proteomes" id="UP000189703">
    <property type="component" value="Unplaced"/>
</dbReference>
<comment type="similarity">
    <text evidence="1">Belongs to the protein kinase superfamily. AGC Ser/Thr protein kinase family.</text>
</comment>
<evidence type="ECO:0000256" key="4">
    <source>
        <dbReference type="ARBA" id="ARBA00022679"/>
    </source>
</evidence>
<feature type="domain" description="Protein kinase" evidence="11">
    <location>
        <begin position="218"/>
        <end position="555"/>
    </location>
</feature>
<organism evidence="12 13">
    <name type="scientific">Nelumbo nucifera</name>
    <name type="common">Sacred lotus</name>
    <dbReference type="NCBI Taxonomy" id="4432"/>
    <lineage>
        <taxon>Eukaryota</taxon>
        <taxon>Viridiplantae</taxon>
        <taxon>Streptophyta</taxon>
        <taxon>Embryophyta</taxon>
        <taxon>Tracheophyta</taxon>
        <taxon>Spermatophyta</taxon>
        <taxon>Magnoliopsida</taxon>
        <taxon>Proteales</taxon>
        <taxon>Nelumbonaceae</taxon>
        <taxon>Nelumbo</taxon>
    </lineage>
</organism>
<keyword evidence="12" id="KW-1185">Reference proteome</keyword>
<reference evidence="13 14" key="1">
    <citation type="submission" date="2025-04" db="UniProtKB">
        <authorList>
            <consortium name="RefSeq"/>
        </authorList>
    </citation>
    <scope>IDENTIFICATION</scope>
</reference>
<keyword evidence="7" id="KW-0067">ATP-binding</keyword>
<dbReference type="eggNOG" id="KOG0610">
    <property type="taxonomic scope" value="Eukaryota"/>
</dbReference>